<comment type="caution">
    <text evidence="3">The sequence shown here is derived from an EMBL/GenBank/DDBJ whole genome shotgun (WGS) entry which is preliminary data.</text>
</comment>
<dbReference type="Proteomes" id="UP000193648">
    <property type="component" value="Unassembled WGS sequence"/>
</dbReference>
<name>A0A1Y2H186_9FUNG</name>
<evidence type="ECO:0000313" key="4">
    <source>
        <dbReference type="Proteomes" id="UP000193648"/>
    </source>
</evidence>
<dbReference type="AlphaFoldDB" id="A0A1Y2H186"/>
<dbReference type="InterPro" id="IPR000340">
    <property type="entry name" value="Dual-sp_phosphatase_cat-dom"/>
</dbReference>
<dbReference type="Pfam" id="PF00782">
    <property type="entry name" value="DSPc"/>
    <property type="match status" value="1"/>
</dbReference>
<organism evidence="3 4">
    <name type="scientific">Lobosporangium transversale</name>
    <dbReference type="NCBI Taxonomy" id="64571"/>
    <lineage>
        <taxon>Eukaryota</taxon>
        <taxon>Fungi</taxon>
        <taxon>Fungi incertae sedis</taxon>
        <taxon>Mucoromycota</taxon>
        <taxon>Mortierellomycotina</taxon>
        <taxon>Mortierellomycetes</taxon>
        <taxon>Mortierellales</taxon>
        <taxon>Mortierellaceae</taxon>
        <taxon>Lobosporangium</taxon>
    </lineage>
</organism>
<accession>A0A1Y2H186</accession>
<feature type="compositionally biased region" description="Polar residues" evidence="1">
    <location>
        <begin position="283"/>
        <end position="304"/>
    </location>
</feature>
<evidence type="ECO:0000259" key="2">
    <source>
        <dbReference type="PROSITE" id="PS50056"/>
    </source>
</evidence>
<dbReference type="InterPro" id="IPR000387">
    <property type="entry name" value="Tyr_Pase_dom"/>
</dbReference>
<keyword evidence="4" id="KW-1185">Reference proteome</keyword>
<sequence length="304" mass="34570">MPLYEPRKYTHIGGLEETWGFPPVLERKSDLMALLMGEPRFCLFDEELELLGSPFPKYVEAANSHGIDVIRIPMVEGSTPYSFEEIDRVLDKMDETTRNGQNVLAHCRGGVGRAAVVACCWLLRLRYFRDHREVIEWVRAQRSPKAIETKEQAQFVAGYHLWTLGGENRASSQIYETQIKRRIDWSEPNMAQARKEAVLMNNLGQQSILPQEQRTDHPRQYQHQQEQQQPAQLQPHHSQHQQQQQIHEPLSDHLRPTVERSQPSAASISSTATVSSQQASPVCPSSSPNTNSMQGVNGISQLGR</sequence>
<evidence type="ECO:0000256" key="1">
    <source>
        <dbReference type="SAM" id="MobiDB-lite"/>
    </source>
</evidence>
<gene>
    <name evidence="3" type="ORF">BCR41DRAFT_71617</name>
</gene>
<feature type="domain" description="Tyrosine specific protein phosphatases" evidence="2">
    <location>
        <begin position="84"/>
        <end position="153"/>
    </location>
</feature>
<dbReference type="InterPro" id="IPR029021">
    <property type="entry name" value="Prot-tyrosine_phosphatase-like"/>
</dbReference>
<feature type="region of interest" description="Disordered" evidence="1">
    <location>
        <begin position="212"/>
        <end position="304"/>
    </location>
</feature>
<feature type="compositionally biased region" description="Low complexity" evidence="1">
    <location>
        <begin position="261"/>
        <end position="281"/>
    </location>
</feature>
<dbReference type="SUPFAM" id="SSF52799">
    <property type="entry name" value="(Phosphotyrosine protein) phosphatases II"/>
    <property type="match status" value="1"/>
</dbReference>
<dbReference type="InParanoid" id="A0A1Y2H186"/>
<dbReference type="InterPro" id="IPR050561">
    <property type="entry name" value="PTP"/>
</dbReference>
<dbReference type="PANTHER" id="PTHR23339">
    <property type="entry name" value="TYROSINE SPECIFIC PROTEIN PHOSPHATASE AND DUAL SPECIFICITY PROTEIN PHOSPHATASE"/>
    <property type="match status" value="1"/>
</dbReference>
<evidence type="ECO:0000313" key="3">
    <source>
        <dbReference type="EMBL" id="ORZ28310.1"/>
    </source>
</evidence>
<reference evidence="3 4" key="1">
    <citation type="submission" date="2016-07" db="EMBL/GenBank/DDBJ databases">
        <title>Pervasive Adenine N6-methylation of Active Genes in Fungi.</title>
        <authorList>
            <consortium name="DOE Joint Genome Institute"/>
            <person name="Mondo S.J."/>
            <person name="Dannebaum R.O."/>
            <person name="Kuo R.C."/>
            <person name="Labutti K."/>
            <person name="Haridas S."/>
            <person name="Kuo A."/>
            <person name="Salamov A."/>
            <person name="Ahrendt S.R."/>
            <person name="Lipzen A."/>
            <person name="Sullivan W."/>
            <person name="Andreopoulos W.B."/>
            <person name="Clum A."/>
            <person name="Lindquist E."/>
            <person name="Daum C."/>
            <person name="Ramamoorthy G.K."/>
            <person name="Gryganskyi A."/>
            <person name="Culley D."/>
            <person name="Magnuson J.K."/>
            <person name="James T.Y."/>
            <person name="O'Malley M.A."/>
            <person name="Stajich J.E."/>
            <person name="Spatafora J.W."/>
            <person name="Visel A."/>
            <person name="Grigoriev I.V."/>
        </authorList>
    </citation>
    <scope>NUCLEOTIDE SEQUENCE [LARGE SCALE GENOMIC DNA]</scope>
    <source>
        <strain evidence="3 4">NRRL 3116</strain>
    </source>
</reference>
<feature type="compositionally biased region" description="Low complexity" evidence="1">
    <location>
        <begin position="221"/>
        <end position="247"/>
    </location>
</feature>
<dbReference type="PROSITE" id="PS50056">
    <property type="entry name" value="TYR_PHOSPHATASE_2"/>
    <property type="match status" value="1"/>
</dbReference>
<dbReference type="RefSeq" id="XP_021885995.1">
    <property type="nucleotide sequence ID" value="XM_022030990.1"/>
</dbReference>
<dbReference type="STRING" id="64571.A0A1Y2H186"/>
<dbReference type="Gene3D" id="3.90.190.10">
    <property type="entry name" value="Protein tyrosine phosphatase superfamily"/>
    <property type="match status" value="1"/>
</dbReference>
<dbReference type="OrthoDB" id="266663at2759"/>
<proteinExistence type="predicted"/>
<dbReference type="EMBL" id="MCFF01000002">
    <property type="protein sequence ID" value="ORZ28310.1"/>
    <property type="molecule type" value="Genomic_DNA"/>
</dbReference>
<dbReference type="GeneID" id="33572831"/>
<protein>
    <submittedName>
        <fullName evidence="3">Protein-tyrosine phosphatase-like protein</fullName>
    </submittedName>
</protein>
<feature type="compositionally biased region" description="Basic and acidic residues" evidence="1">
    <location>
        <begin position="249"/>
        <end position="258"/>
    </location>
</feature>